<evidence type="ECO:0000313" key="6">
    <source>
        <dbReference type="Proteomes" id="UP000015101"/>
    </source>
</evidence>
<dbReference type="PANTHER" id="PTHR11759">
    <property type="entry name" value="40S RIBOSOMAL PROTEIN S14/30S RIBOSOMAL PROTEIN S11"/>
    <property type="match status" value="1"/>
</dbReference>
<dbReference type="RefSeq" id="XP_009031900.1">
    <property type="nucleotide sequence ID" value="XM_009033652.1"/>
</dbReference>
<reference evidence="5" key="3">
    <citation type="submission" date="2015-06" db="UniProtKB">
        <authorList>
            <consortium name="EnsemblMetazoa"/>
        </authorList>
    </citation>
    <scope>IDENTIFICATION</scope>
</reference>
<dbReference type="AlphaFoldDB" id="T1FIY1"/>
<reference evidence="6" key="1">
    <citation type="submission" date="2012-12" db="EMBL/GenBank/DDBJ databases">
        <authorList>
            <person name="Hellsten U."/>
            <person name="Grimwood J."/>
            <person name="Chapman J.A."/>
            <person name="Shapiro H."/>
            <person name="Aerts A."/>
            <person name="Otillar R.P."/>
            <person name="Terry A.Y."/>
            <person name="Boore J.L."/>
            <person name="Simakov O."/>
            <person name="Marletaz F."/>
            <person name="Cho S.-J."/>
            <person name="Edsinger-Gonzales E."/>
            <person name="Havlak P."/>
            <person name="Kuo D.-H."/>
            <person name="Larsson T."/>
            <person name="Lv J."/>
            <person name="Arendt D."/>
            <person name="Savage R."/>
            <person name="Osoegawa K."/>
            <person name="de Jong P."/>
            <person name="Lindberg D.R."/>
            <person name="Seaver E.C."/>
            <person name="Weisblat D.A."/>
            <person name="Putnam N.H."/>
            <person name="Grigoriev I.V."/>
            <person name="Rokhsar D.S."/>
        </authorList>
    </citation>
    <scope>NUCLEOTIDE SEQUENCE</scope>
</reference>
<evidence type="ECO:0008006" key="7">
    <source>
        <dbReference type="Google" id="ProtNLM"/>
    </source>
</evidence>
<keyword evidence="6" id="KW-1185">Reference proteome</keyword>
<dbReference type="STRING" id="6412.T1FIY1"/>
<reference evidence="4 6" key="2">
    <citation type="journal article" date="2013" name="Nature">
        <title>Insights into bilaterian evolution from three spiralian genomes.</title>
        <authorList>
            <person name="Simakov O."/>
            <person name="Marletaz F."/>
            <person name="Cho S.J."/>
            <person name="Edsinger-Gonzales E."/>
            <person name="Havlak P."/>
            <person name="Hellsten U."/>
            <person name="Kuo D.H."/>
            <person name="Larsson T."/>
            <person name="Lv J."/>
            <person name="Arendt D."/>
            <person name="Savage R."/>
            <person name="Osoegawa K."/>
            <person name="de Jong P."/>
            <person name="Grimwood J."/>
            <person name="Chapman J.A."/>
            <person name="Shapiro H."/>
            <person name="Aerts A."/>
            <person name="Otillar R.P."/>
            <person name="Terry A.Y."/>
            <person name="Boore J.L."/>
            <person name="Grigoriev I.V."/>
            <person name="Lindberg D.R."/>
            <person name="Seaver E.C."/>
            <person name="Weisblat D.A."/>
            <person name="Putnam N.H."/>
            <person name="Rokhsar D.S."/>
        </authorList>
    </citation>
    <scope>NUCLEOTIDE SEQUENCE</scope>
</reference>
<dbReference type="InterPro" id="IPR036967">
    <property type="entry name" value="Ribosomal_uS11_sf"/>
</dbReference>
<dbReference type="SUPFAM" id="SSF53137">
    <property type="entry name" value="Translational machinery components"/>
    <property type="match status" value="1"/>
</dbReference>
<dbReference type="KEGG" id="hro:HELRODRAFT_182938"/>
<name>T1FIY1_HELRO</name>
<dbReference type="HOGENOM" id="CLU_072439_1_1_1"/>
<protein>
    <recommendedName>
        <fullName evidence="7">Ribosomal protein S11</fullName>
    </recommendedName>
</protein>
<evidence type="ECO:0000256" key="1">
    <source>
        <dbReference type="ARBA" id="ARBA00006194"/>
    </source>
</evidence>
<dbReference type="CTD" id="20208780"/>
<dbReference type="GO" id="GO:0003735">
    <property type="term" value="F:structural constituent of ribosome"/>
    <property type="evidence" value="ECO:0000318"/>
    <property type="project" value="GO_Central"/>
</dbReference>
<dbReference type="FunCoup" id="T1FIY1">
    <property type="interactions" value="380"/>
</dbReference>
<evidence type="ECO:0000313" key="4">
    <source>
        <dbReference type="EMBL" id="ESN90032.1"/>
    </source>
</evidence>
<dbReference type="EMBL" id="KB097783">
    <property type="protein sequence ID" value="ESN90032.1"/>
    <property type="molecule type" value="Genomic_DNA"/>
</dbReference>
<proteinExistence type="inferred from homology"/>
<dbReference type="HAMAP" id="MF_01310">
    <property type="entry name" value="Ribosomal_uS11"/>
    <property type="match status" value="1"/>
</dbReference>
<dbReference type="EMBL" id="AMQM01008475">
    <property type="status" value="NOT_ANNOTATED_CDS"/>
    <property type="molecule type" value="Genomic_DNA"/>
</dbReference>
<dbReference type="GO" id="GO:0005763">
    <property type="term" value="C:mitochondrial small ribosomal subunit"/>
    <property type="evidence" value="ECO:0000318"/>
    <property type="project" value="GO_Central"/>
</dbReference>
<dbReference type="Proteomes" id="UP000015101">
    <property type="component" value="Unassembled WGS sequence"/>
</dbReference>
<dbReference type="GO" id="GO:0006412">
    <property type="term" value="P:translation"/>
    <property type="evidence" value="ECO:0000318"/>
    <property type="project" value="GO_Central"/>
</dbReference>
<dbReference type="OMA" id="TPVSWNP"/>
<dbReference type="InParanoid" id="T1FIY1"/>
<organism evidence="5 6">
    <name type="scientific">Helobdella robusta</name>
    <name type="common">Californian leech</name>
    <dbReference type="NCBI Taxonomy" id="6412"/>
    <lineage>
        <taxon>Eukaryota</taxon>
        <taxon>Metazoa</taxon>
        <taxon>Spiralia</taxon>
        <taxon>Lophotrochozoa</taxon>
        <taxon>Annelida</taxon>
        <taxon>Clitellata</taxon>
        <taxon>Hirudinea</taxon>
        <taxon>Rhynchobdellida</taxon>
        <taxon>Glossiphoniidae</taxon>
        <taxon>Helobdella</taxon>
    </lineage>
</organism>
<evidence type="ECO:0000256" key="3">
    <source>
        <dbReference type="ARBA" id="ARBA00023274"/>
    </source>
</evidence>
<dbReference type="OrthoDB" id="1654884at2759"/>
<comment type="similarity">
    <text evidence="1">Belongs to the universal ribosomal protein uS11 family.</text>
</comment>
<sequence>MNMLTCICKNFANFRLSQLYSVQQRFLHVTPPTEILNRSHRTKKDIYKVAQEEKLHLISDPLIDRGFTESGITIPTENTPSTTIDGVRFDKLPIAHIKSSPNNTIISITNHTGLELLGRSSCGQEGFRNVKKSTSVAAQATGLSVGLKVMKKGVKNLRVCVKGIGAGRLPSLKGMQMAGLNIVSLTDTTPLIHSGPRPRKARRL</sequence>
<accession>T1FIY1</accession>
<keyword evidence="3" id="KW-0687">Ribonucleoprotein</keyword>
<dbReference type="Gene3D" id="3.30.420.80">
    <property type="entry name" value="Ribosomal protein S11"/>
    <property type="match status" value="1"/>
</dbReference>
<dbReference type="Pfam" id="PF00411">
    <property type="entry name" value="Ribosomal_S11"/>
    <property type="match status" value="1"/>
</dbReference>
<evidence type="ECO:0000313" key="5">
    <source>
        <dbReference type="EnsemblMetazoa" id="HelroP182938"/>
    </source>
</evidence>
<dbReference type="EnsemblMetazoa" id="HelroT182938">
    <property type="protein sequence ID" value="HelroP182938"/>
    <property type="gene ID" value="HelroG182938"/>
</dbReference>
<keyword evidence="2" id="KW-0689">Ribosomal protein</keyword>
<dbReference type="eggNOG" id="KOG0408">
    <property type="taxonomic scope" value="Eukaryota"/>
</dbReference>
<dbReference type="InterPro" id="IPR001971">
    <property type="entry name" value="Ribosomal_uS11"/>
</dbReference>
<gene>
    <name evidence="5" type="primary">20208780</name>
    <name evidence="4" type="ORF">HELRODRAFT_182938</name>
</gene>
<evidence type="ECO:0000256" key="2">
    <source>
        <dbReference type="ARBA" id="ARBA00022980"/>
    </source>
</evidence>
<dbReference type="GeneID" id="20208780"/>